<feature type="transmembrane region" description="Helical" evidence="2">
    <location>
        <begin position="139"/>
        <end position="159"/>
    </location>
</feature>
<dbReference type="Proteomes" id="UP001358614">
    <property type="component" value="Chromosome 1"/>
</dbReference>
<keyword evidence="2" id="KW-1133">Transmembrane helix</keyword>
<accession>A0AAX4KLH2</accession>
<dbReference type="AlphaFoldDB" id="A0AAX4KLH2"/>
<keyword evidence="4" id="KW-1185">Reference proteome</keyword>
<gene>
    <name evidence="3" type="ORF">V865_004258</name>
</gene>
<feature type="compositionally biased region" description="Polar residues" evidence="1">
    <location>
        <begin position="376"/>
        <end position="387"/>
    </location>
</feature>
<proteinExistence type="predicted"/>
<feature type="transmembrane region" description="Helical" evidence="2">
    <location>
        <begin position="26"/>
        <end position="49"/>
    </location>
</feature>
<feature type="transmembrane region" description="Helical" evidence="2">
    <location>
        <begin position="103"/>
        <end position="127"/>
    </location>
</feature>
<feature type="transmembrane region" description="Helical" evidence="2">
    <location>
        <begin position="61"/>
        <end position="83"/>
    </location>
</feature>
<feature type="region of interest" description="Disordered" evidence="1">
    <location>
        <begin position="376"/>
        <end position="406"/>
    </location>
</feature>
<reference evidence="3 4" key="1">
    <citation type="submission" date="2024-01" db="EMBL/GenBank/DDBJ databases">
        <title>Comparative genomics of Cryptococcus and Kwoniella reveals pathogenesis evolution and contrasting modes of karyotype evolution via chromosome fusion or intercentromeric recombination.</title>
        <authorList>
            <person name="Coelho M.A."/>
            <person name="David-Palma M."/>
            <person name="Shea T."/>
            <person name="Bowers K."/>
            <person name="McGinley-Smith S."/>
            <person name="Mohammad A.W."/>
            <person name="Gnirke A."/>
            <person name="Yurkov A.M."/>
            <person name="Nowrousian M."/>
            <person name="Sun S."/>
            <person name="Cuomo C.A."/>
            <person name="Heitman J."/>
        </authorList>
    </citation>
    <scope>NUCLEOTIDE SEQUENCE [LARGE SCALE GENOMIC DNA]</scope>
    <source>
        <strain evidence="3 4">PYCC6329</strain>
    </source>
</reference>
<dbReference type="GeneID" id="91103060"/>
<dbReference type="EMBL" id="CP144089">
    <property type="protein sequence ID" value="WWD06173.1"/>
    <property type="molecule type" value="Genomic_DNA"/>
</dbReference>
<organism evidence="3 4">
    <name type="scientific">Kwoniella europaea PYCC6329</name>
    <dbReference type="NCBI Taxonomy" id="1423913"/>
    <lineage>
        <taxon>Eukaryota</taxon>
        <taxon>Fungi</taxon>
        <taxon>Dikarya</taxon>
        <taxon>Basidiomycota</taxon>
        <taxon>Agaricomycotina</taxon>
        <taxon>Tremellomycetes</taxon>
        <taxon>Tremellales</taxon>
        <taxon>Cryptococcaceae</taxon>
        <taxon>Kwoniella</taxon>
    </lineage>
</organism>
<evidence type="ECO:0000313" key="3">
    <source>
        <dbReference type="EMBL" id="WWD06173.1"/>
    </source>
</evidence>
<sequence length="406" mass="45312">MSDYGNYPIDINQIMWMSLSSNSEKAIWWSTFALVIQAFIISSIISKTFQYFEYFKKTDNVIFLYLIGLGTALNVGTLCVTTAEMYELIYYAKNEFHTIFRFIFLGDNTILFLGGIFNFTGGIYYAYRVWRMCNRKWWVIPPLAIGLSGPFGASLAVVVKGYQLPILIPENLAKLEPYFADFVKTNKIWGGMTLSMDATLCVTLTLLLLRSKDSVFANETRLFHRLIALMYESMFPPVIFLIIAEASGNMEGAPTTDWRKFVVTCIPCLYFHSVLSALVSRQTIRGILNSKLASEGVNVLSNGASGGGGKMYASYSYPSPSTSALNQVHSKQSNTFTRSNVEEGEGGYEMKSEAGSVVTIPGPMVKVRVEQNSAISEPDSYASNHPQLSPLGEFSTTNRDRFHSLH</sequence>
<evidence type="ECO:0000313" key="4">
    <source>
        <dbReference type="Proteomes" id="UP001358614"/>
    </source>
</evidence>
<evidence type="ECO:0000256" key="1">
    <source>
        <dbReference type="SAM" id="MobiDB-lite"/>
    </source>
</evidence>
<evidence type="ECO:0000256" key="2">
    <source>
        <dbReference type="SAM" id="Phobius"/>
    </source>
</evidence>
<keyword evidence="2" id="KW-0472">Membrane</keyword>
<dbReference type="PANTHER" id="PTHR40465">
    <property type="entry name" value="CHROMOSOME 1, WHOLE GENOME SHOTGUN SEQUENCE"/>
    <property type="match status" value="1"/>
</dbReference>
<keyword evidence="2" id="KW-0812">Transmembrane</keyword>
<feature type="transmembrane region" description="Helical" evidence="2">
    <location>
        <begin position="222"/>
        <end position="246"/>
    </location>
</feature>
<dbReference type="RefSeq" id="XP_066084140.1">
    <property type="nucleotide sequence ID" value="XM_066228043.1"/>
</dbReference>
<dbReference type="KEGG" id="ker:91103060"/>
<protein>
    <submittedName>
        <fullName evidence="3">Uncharacterized protein</fullName>
    </submittedName>
</protein>
<name>A0AAX4KLH2_9TREE</name>
<feature type="transmembrane region" description="Helical" evidence="2">
    <location>
        <begin position="188"/>
        <end position="210"/>
    </location>
</feature>
<dbReference type="PANTHER" id="PTHR40465:SF1">
    <property type="entry name" value="DUF6534 DOMAIN-CONTAINING PROTEIN"/>
    <property type="match status" value="1"/>
</dbReference>